<dbReference type="InterPro" id="IPR029063">
    <property type="entry name" value="SAM-dependent_MTases_sf"/>
</dbReference>
<protein>
    <recommendedName>
        <fullName evidence="1">DNA (cytosine-5-)-methyltransferase</fullName>
        <ecNumber evidence="1">2.1.1.37</ecNumber>
    </recommendedName>
</protein>
<feature type="active site" evidence="7">
    <location>
        <position position="92"/>
    </location>
</feature>
<keyword evidence="8" id="KW-0255">Endonuclease</keyword>
<organism evidence="8 9">
    <name type="scientific">Stutzerimonas degradans</name>
    <dbReference type="NCBI Taxonomy" id="2968968"/>
    <lineage>
        <taxon>Bacteria</taxon>
        <taxon>Pseudomonadati</taxon>
        <taxon>Pseudomonadota</taxon>
        <taxon>Gammaproteobacteria</taxon>
        <taxon>Pseudomonadales</taxon>
        <taxon>Pseudomonadaceae</taxon>
        <taxon>Stutzerimonas</taxon>
    </lineage>
</organism>
<keyword evidence="8" id="KW-0540">Nuclease</keyword>
<keyword evidence="8" id="KW-0378">Hydrolase</keyword>
<dbReference type="Gene3D" id="3.90.120.10">
    <property type="entry name" value="DNA Methylase, subunit A, domain 2"/>
    <property type="match status" value="1"/>
</dbReference>
<comment type="similarity">
    <text evidence="7">Belongs to the class I-like SAM-binding methyltransferase superfamily. C5-methyltransferase family.</text>
</comment>
<dbReference type="GO" id="GO:0032259">
    <property type="term" value="P:methylation"/>
    <property type="evidence" value="ECO:0007669"/>
    <property type="project" value="UniProtKB-KW"/>
</dbReference>
<sequence length="559" mass="60819">MNNLYRLHPQAGMNFDGLVIDNFAGGGGASTGIELGLGRPVDIAVNHDPEAVAMHDINHPHTRHFCESVWEVDPRVIVDGRPVDLCWFSPDCKHFSKAKGGAPVKKEIRGLAWVAIRYAATVKPKVIMLENVEEFVTWGPITSDGRPCPKNKGRTFASFTNALRRLGYAVDWRELRACDYGAPTIRKRLFLIARRDGLPIAWPEPTHGDPASEAVKAKRLKPWRTAAEIIDWSLPCPSIFTRKKPLAEATMRRIARGIQRYVLDAANPFLVKVNHGYDYFRGQPLDEPLQTITSKLGTGLVTPTLAPFITEHANGSSQRNMPADAPLRTICAQVKGGHFALVAPTLVQVGYGERKGQAPRGPGLDKPLGTCVAGGNKHALVAAFLAKHYGGNYTGPGSSLESPLPTATTVDHNALVTSHLVKLRNNCIGQDTREPVHTLTTGGHMGEVRAFLLKYYGTGDGQPLQDPLHTVTTKDRHALVMIKGEPYQIVDIGMRMLEPHELFAAQGFPADYIHDRTAGGKKLSKAAQVRMCGNSVCPPVAAALVRANLSAQQLGEEAA</sequence>
<dbReference type="EMBL" id="POUK01000001">
    <property type="protein sequence ID" value="PNF77973.1"/>
    <property type="molecule type" value="Genomic_DNA"/>
</dbReference>
<dbReference type="InterPro" id="IPR050390">
    <property type="entry name" value="C5-Methyltransferase"/>
</dbReference>
<evidence type="ECO:0000256" key="4">
    <source>
        <dbReference type="ARBA" id="ARBA00022691"/>
    </source>
</evidence>
<reference evidence="8 9" key="1">
    <citation type="submission" date="2018-01" db="EMBL/GenBank/DDBJ databases">
        <title>Denitrification phenotypes of diverse strains of Pseudomonas stutzeri.</title>
        <authorList>
            <person name="Milligan D.A."/>
            <person name="Bergaust L."/>
            <person name="Bakken L.R."/>
            <person name="Frostegard A."/>
        </authorList>
    </citation>
    <scope>NUCLEOTIDE SEQUENCE [LARGE SCALE GENOMIC DNA]</scope>
    <source>
        <strain evidence="8 9">DSM 50238</strain>
    </source>
</reference>
<dbReference type="EC" id="2.1.1.37" evidence="1"/>
<gene>
    <name evidence="8" type="ORF">CXK95_01370</name>
</gene>
<dbReference type="PANTHER" id="PTHR10629">
    <property type="entry name" value="CYTOSINE-SPECIFIC METHYLTRANSFERASE"/>
    <property type="match status" value="1"/>
</dbReference>
<dbReference type="GO" id="GO:0044027">
    <property type="term" value="P:negative regulation of gene expression via chromosomal CpG island methylation"/>
    <property type="evidence" value="ECO:0007669"/>
    <property type="project" value="TreeGrafter"/>
</dbReference>
<keyword evidence="2 7" id="KW-0489">Methyltransferase</keyword>
<dbReference type="RefSeq" id="WP_102827446.1">
    <property type="nucleotide sequence ID" value="NZ_CP065721.1"/>
</dbReference>
<dbReference type="Proteomes" id="UP000235881">
    <property type="component" value="Unassembled WGS sequence"/>
</dbReference>
<evidence type="ECO:0000256" key="5">
    <source>
        <dbReference type="ARBA" id="ARBA00022747"/>
    </source>
</evidence>
<evidence type="ECO:0000256" key="7">
    <source>
        <dbReference type="PROSITE-ProRule" id="PRU01016"/>
    </source>
</evidence>
<dbReference type="GO" id="GO:0003677">
    <property type="term" value="F:DNA binding"/>
    <property type="evidence" value="ECO:0007669"/>
    <property type="project" value="TreeGrafter"/>
</dbReference>
<evidence type="ECO:0000313" key="9">
    <source>
        <dbReference type="Proteomes" id="UP000235881"/>
    </source>
</evidence>
<proteinExistence type="inferred from homology"/>
<dbReference type="GO" id="GO:0009307">
    <property type="term" value="P:DNA restriction-modification system"/>
    <property type="evidence" value="ECO:0007669"/>
    <property type="project" value="UniProtKB-KW"/>
</dbReference>
<comment type="caution">
    <text evidence="8">The sequence shown here is derived from an EMBL/GenBank/DDBJ whole genome shotgun (WGS) entry which is preliminary data.</text>
</comment>
<dbReference type="AlphaFoldDB" id="A0A8E2QFQ1"/>
<dbReference type="Pfam" id="PF00145">
    <property type="entry name" value="DNA_methylase"/>
    <property type="match status" value="2"/>
</dbReference>
<dbReference type="PANTHER" id="PTHR10629:SF52">
    <property type="entry name" value="DNA (CYTOSINE-5)-METHYLTRANSFERASE 1"/>
    <property type="match status" value="1"/>
</dbReference>
<evidence type="ECO:0000256" key="2">
    <source>
        <dbReference type="ARBA" id="ARBA00022603"/>
    </source>
</evidence>
<keyword evidence="3 7" id="KW-0808">Transferase</keyword>
<dbReference type="GO" id="GO:0004519">
    <property type="term" value="F:endonuclease activity"/>
    <property type="evidence" value="ECO:0007669"/>
    <property type="project" value="UniProtKB-KW"/>
</dbReference>
<comment type="catalytic activity">
    <reaction evidence="6">
        <text>a 2'-deoxycytidine in DNA + S-adenosyl-L-methionine = a 5-methyl-2'-deoxycytidine in DNA + S-adenosyl-L-homocysteine + H(+)</text>
        <dbReference type="Rhea" id="RHEA:13681"/>
        <dbReference type="Rhea" id="RHEA-COMP:11369"/>
        <dbReference type="Rhea" id="RHEA-COMP:11370"/>
        <dbReference type="ChEBI" id="CHEBI:15378"/>
        <dbReference type="ChEBI" id="CHEBI:57856"/>
        <dbReference type="ChEBI" id="CHEBI:59789"/>
        <dbReference type="ChEBI" id="CHEBI:85452"/>
        <dbReference type="ChEBI" id="CHEBI:85454"/>
        <dbReference type="EC" id="2.1.1.37"/>
    </reaction>
</comment>
<evidence type="ECO:0000256" key="3">
    <source>
        <dbReference type="ARBA" id="ARBA00022679"/>
    </source>
</evidence>
<keyword evidence="4 7" id="KW-0949">S-adenosyl-L-methionine</keyword>
<evidence type="ECO:0000256" key="6">
    <source>
        <dbReference type="ARBA" id="ARBA00047422"/>
    </source>
</evidence>
<keyword evidence="5" id="KW-0680">Restriction system</keyword>
<dbReference type="Gene3D" id="3.40.50.150">
    <property type="entry name" value="Vaccinia Virus protein VP39"/>
    <property type="match status" value="1"/>
</dbReference>
<dbReference type="PRINTS" id="PR00105">
    <property type="entry name" value="C5METTRFRASE"/>
</dbReference>
<dbReference type="GO" id="GO:0003886">
    <property type="term" value="F:DNA (cytosine-5-)-methyltransferase activity"/>
    <property type="evidence" value="ECO:0007669"/>
    <property type="project" value="UniProtKB-EC"/>
</dbReference>
<dbReference type="InterPro" id="IPR001525">
    <property type="entry name" value="C5_MeTfrase"/>
</dbReference>
<dbReference type="PROSITE" id="PS51679">
    <property type="entry name" value="SAM_MT_C5"/>
    <property type="match status" value="1"/>
</dbReference>
<keyword evidence="9" id="KW-1185">Reference proteome</keyword>
<accession>A0A8E2QFQ1</accession>
<evidence type="ECO:0000313" key="8">
    <source>
        <dbReference type="EMBL" id="PNF77973.1"/>
    </source>
</evidence>
<dbReference type="SUPFAM" id="SSF53335">
    <property type="entry name" value="S-adenosyl-L-methionine-dependent methyltransferases"/>
    <property type="match status" value="1"/>
</dbReference>
<evidence type="ECO:0000256" key="1">
    <source>
        <dbReference type="ARBA" id="ARBA00011975"/>
    </source>
</evidence>
<name>A0A8E2QFQ1_9GAMM</name>